<comment type="subcellular location">
    <subcellularLocation>
        <location evidence="1">Nucleus</location>
    </subcellularLocation>
</comment>
<dbReference type="OMA" id="ITEFFCE"/>
<evidence type="ECO:0000256" key="4">
    <source>
        <dbReference type="ARBA" id="ARBA00022771"/>
    </source>
</evidence>
<dbReference type="PROSITE" id="PS00028">
    <property type="entry name" value="ZINC_FINGER_C2H2_1"/>
    <property type="match status" value="6"/>
</dbReference>
<dbReference type="AlphaFoldDB" id="A0A673Z1Y2"/>
<dbReference type="FunFam" id="3.30.160.60:FF:002343">
    <property type="entry name" value="Zinc finger protein 33A"/>
    <property type="match status" value="1"/>
</dbReference>
<dbReference type="GO" id="GO:0001227">
    <property type="term" value="F:DNA-binding transcription repressor activity, RNA polymerase II-specific"/>
    <property type="evidence" value="ECO:0007669"/>
    <property type="project" value="TreeGrafter"/>
</dbReference>
<evidence type="ECO:0000256" key="7">
    <source>
        <dbReference type="ARBA" id="ARBA00023125"/>
    </source>
</evidence>
<feature type="compositionally biased region" description="Low complexity" evidence="11">
    <location>
        <begin position="501"/>
        <end position="517"/>
    </location>
</feature>
<evidence type="ECO:0000313" key="13">
    <source>
        <dbReference type="Ensembl" id="ENSSTUP00000040962.1"/>
    </source>
</evidence>
<dbReference type="GO" id="GO:0005654">
    <property type="term" value="C:nucleoplasm"/>
    <property type="evidence" value="ECO:0007669"/>
    <property type="project" value="TreeGrafter"/>
</dbReference>
<dbReference type="FunFam" id="3.30.160.60:FF:000646">
    <property type="entry name" value="Myeloid zinc finger 1"/>
    <property type="match status" value="1"/>
</dbReference>
<evidence type="ECO:0000256" key="8">
    <source>
        <dbReference type="ARBA" id="ARBA00023163"/>
    </source>
</evidence>
<reference evidence="13" key="2">
    <citation type="submission" date="2025-09" db="UniProtKB">
        <authorList>
            <consortium name="Ensembl"/>
        </authorList>
    </citation>
    <scope>IDENTIFICATION</scope>
</reference>
<name>A0A673Z1Y2_SALTR</name>
<keyword evidence="2" id="KW-0479">Metal-binding</keyword>
<organism evidence="13 14">
    <name type="scientific">Salmo trutta</name>
    <name type="common">Brown trout</name>
    <dbReference type="NCBI Taxonomy" id="8032"/>
    <lineage>
        <taxon>Eukaryota</taxon>
        <taxon>Metazoa</taxon>
        <taxon>Chordata</taxon>
        <taxon>Craniata</taxon>
        <taxon>Vertebrata</taxon>
        <taxon>Euteleostomi</taxon>
        <taxon>Actinopterygii</taxon>
        <taxon>Neopterygii</taxon>
        <taxon>Teleostei</taxon>
        <taxon>Protacanthopterygii</taxon>
        <taxon>Salmoniformes</taxon>
        <taxon>Salmonidae</taxon>
        <taxon>Salmoninae</taxon>
        <taxon>Salmo</taxon>
    </lineage>
</organism>
<dbReference type="Pfam" id="PF00096">
    <property type="entry name" value="zf-C2H2"/>
    <property type="match status" value="3"/>
</dbReference>
<feature type="compositionally biased region" description="Basic and acidic residues" evidence="11">
    <location>
        <begin position="556"/>
        <end position="565"/>
    </location>
</feature>
<dbReference type="GeneTree" id="ENSGT00940000162287"/>
<feature type="domain" description="C2H2-type" evidence="12">
    <location>
        <begin position="254"/>
        <end position="276"/>
    </location>
</feature>
<accession>A0A673Z1Y2</accession>
<feature type="compositionally biased region" description="Basic and acidic residues" evidence="11">
    <location>
        <begin position="162"/>
        <end position="173"/>
    </location>
</feature>
<dbReference type="Proteomes" id="UP000472277">
    <property type="component" value="Chromosome 28"/>
</dbReference>
<keyword evidence="8" id="KW-0804">Transcription</keyword>
<dbReference type="PROSITE" id="PS00354">
    <property type="entry name" value="HMGI_Y"/>
    <property type="match status" value="1"/>
</dbReference>
<keyword evidence="14" id="KW-1185">Reference proteome</keyword>
<evidence type="ECO:0000256" key="11">
    <source>
        <dbReference type="SAM" id="MobiDB-lite"/>
    </source>
</evidence>
<dbReference type="InterPro" id="IPR013087">
    <property type="entry name" value="Znf_C2H2_type"/>
</dbReference>
<dbReference type="PANTHER" id="PTHR24399">
    <property type="entry name" value="ZINC FINGER AND BTB DOMAIN-CONTAINING"/>
    <property type="match status" value="1"/>
</dbReference>
<reference evidence="13" key="1">
    <citation type="submission" date="2025-08" db="UniProtKB">
        <authorList>
            <consortium name="Ensembl"/>
        </authorList>
    </citation>
    <scope>IDENTIFICATION</scope>
</reference>
<sequence length="608" mass="69326">MARKYVVFEECLLPLFKTCPVCRSSCSIDKFIQDTLLTINQFCNHCDHRSQWKSQPFNLPARYPSSSAASTGTTDASIGTTTGTTTGTSTDAMTDSSTGPTCTFNSQTLKIAEDGDLLLENYDGDISNKGLEDIQTLMFETTFCVHDDDKAMKKICQRQCLEEEQKDETRGEEETREGEEETREEEEEKEETRGEEEETRGEEEEGSDVEWQPEVELSPLLASDSEWDSRALCPDCGTFIKGSKAHLCEHAKPFVCQDCGKRFVNETSLNIHQRIHKPGYVHGCKYCLKPFQSRPEKLRHEESHLRVEKPYECPDCPIRFSDIKARDGHLQRHRGPTWYICDICKMEFISSSYLERHMLVHSGEKPYTCFECQRSFNQASHLKSHMHLHTGERPYKCRHCDKSYNHNVSLKSHVQHYHPDPASGTKEKKQEPVSNSETLTEQRVVTEESRKTNAGSGQERVKRAGRKRKRLTFDYEELGESERNSDSDFNPGAEEGGSNKTTGRPIGRPRMRPGTTREMYAGSVNKEHDGSNLNEQWEEDRGTKRKATRRGRGRPRAIEEMHEGTACEELDESNLNEQVPSIETALSELLESCGPFQNVDEAFDPMPN</sequence>
<evidence type="ECO:0000259" key="12">
    <source>
        <dbReference type="PROSITE" id="PS50157"/>
    </source>
</evidence>
<keyword evidence="7" id="KW-0238">DNA-binding</keyword>
<feature type="domain" description="C2H2-type" evidence="12">
    <location>
        <begin position="395"/>
        <end position="423"/>
    </location>
</feature>
<evidence type="ECO:0000256" key="5">
    <source>
        <dbReference type="ARBA" id="ARBA00022833"/>
    </source>
</evidence>
<feature type="region of interest" description="Disordered" evidence="11">
    <location>
        <begin position="63"/>
        <end position="99"/>
    </location>
</feature>
<feature type="compositionally biased region" description="Basic residues" evidence="11">
    <location>
        <begin position="543"/>
        <end position="555"/>
    </location>
</feature>
<dbReference type="Ensembl" id="ENSSTUT00000042796.1">
    <property type="protein sequence ID" value="ENSSTUP00000040962.1"/>
    <property type="gene ID" value="ENSSTUG00000017383.1"/>
</dbReference>
<keyword evidence="6" id="KW-0805">Transcription regulation</keyword>
<proteinExistence type="predicted"/>
<dbReference type="GO" id="GO:0000978">
    <property type="term" value="F:RNA polymerase II cis-regulatory region sequence-specific DNA binding"/>
    <property type="evidence" value="ECO:0007669"/>
    <property type="project" value="TreeGrafter"/>
</dbReference>
<feature type="compositionally biased region" description="Acidic residues" evidence="11">
    <location>
        <begin position="174"/>
        <end position="213"/>
    </location>
</feature>
<evidence type="ECO:0000256" key="10">
    <source>
        <dbReference type="PROSITE-ProRule" id="PRU00042"/>
    </source>
</evidence>
<feature type="domain" description="C2H2-type" evidence="12">
    <location>
        <begin position="339"/>
        <end position="366"/>
    </location>
</feature>
<protein>
    <recommendedName>
        <fullName evidence="12">C2H2-type domain-containing protein</fullName>
    </recommendedName>
</protein>
<dbReference type="SUPFAM" id="SSF57667">
    <property type="entry name" value="beta-beta-alpha zinc fingers"/>
    <property type="match status" value="3"/>
</dbReference>
<dbReference type="SMART" id="SM00355">
    <property type="entry name" value="ZnF_C2H2"/>
    <property type="match status" value="6"/>
</dbReference>
<dbReference type="InParanoid" id="A0A673Z1Y2"/>
<dbReference type="GO" id="GO:0001817">
    <property type="term" value="P:regulation of cytokine production"/>
    <property type="evidence" value="ECO:0007669"/>
    <property type="project" value="TreeGrafter"/>
</dbReference>
<evidence type="ECO:0000256" key="3">
    <source>
        <dbReference type="ARBA" id="ARBA00022737"/>
    </source>
</evidence>
<evidence type="ECO:0000256" key="6">
    <source>
        <dbReference type="ARBA" id="ARBA00023015"/>
    </source>
</evidence>
<dbReference type="PROSITE" id="PS50157">
    <property type="entry name" value="ZINC_FINGER_C2H2_2"/>
    <property type="match status" value="4"/>
</dbReference>
<dbReference type="FunFam" id="3.30.160.60:FF:000624">
    <property type="entry name" value="zinc finger protein 697"/>
    <property type="match status" value="1"/>
</dbReference>
<dbReference type="InterPro" id="IPR036236">
    <property type="entry name" value="Znf_C2H2_sf"/>
</dbReference>
<feature type="region of interest" description="Disordered" evidence="11">
    <location>
        <begin position="162"/>
        <end position="214"/>
    </location>
</feature>
<dbReference type="GO" id="GO:0002682">
    <property type="term" value="P:regulation of immune system process"/>
    <property type="evidence" value="ECO:0007669"/>
    <property type="project" value="TreeGrafter"/>
</dbReference>
<feature type="region of interest" description="Disordered" evidence="11">
    <location>
        <begin position="415"/>
        <end position="575"/>
    </location>
</feature>
<keyword evidence="5" id="KW-0862">Zinc</keyword>
<keyword evidence="3" id="KW-0677">Repeat</keyword>
<feature type="domain" description="C2H2-type" evidence="12">
    <location>
        <begin position="367"/>
        <end position="394"/>
    </location>
</feature>
<evidence type="ECO:0000256" key="9">
    <source>
        <dbReference type="ARBA" id="ARBA00023242"/>
    </source>
</evidence>
<feature type="compositionally biased region" description="Polar residues" evidence="11">
    <location>
        <begin position="432"/>
        <end position="443"/>
    </location>
</feature>
<keyword evidence="4 10" id="KW-0863">Zinc-finger</keyword>
<dbReference type="GO" id="GO:0008270">
    <property type="term" value="F:zinc ion binding"/>
    <property type="evidence" value="ECO:0007669"/>
    <property type="project" value="UniProtKB-KW"/>
</dbReference>
<evidence type="ECO:0000313" key="14">
    <source>
        <dbReference type="Proteomes" id="UP000472277"/>
    </source>
</evidence>
<dbReference type="InterPro" id="IPR000637">
    <property type="entry name" value="HMGI/Y_DNA-bd_CS"/>
</dbReference>
<feature type="compositionally biased region" description="Low complexity" evidence="11">
    <location>
        <begin position="65"/>
        <end position="99"/>
    </location>
</feature>
<dbReference type="PANTHER" id="PTHR24399:SF38">
    <property type="entry name" value="ZINC FINGER AND BTB DOMAIN-CONTAINING PROTEIN 12"/>
    <property type="match status" value="1"/>
</dbReference>
<keyword evidence="9" id="KW-0539">Nucleus</keyword>
<dbReference type="Gene3D" id="3.30.160.60">
    <property type="entry name" value="Classic Zinc Finger"/>
    <property type="match status" value="5"/>
</dbReference>
<evidence type="ECO:0000256" key="2">
    <source>
        <dbReference type="ARBA" id="ARBA00022723"/>
    </source>
</evidence>
<evidence type="ECO:0000256" key="1">
    <source>
        <dbReference type="ARBA" id="ARBA00004123"/>
    </source>
</evidence>